<proteinExistence type="predicted"/>
<dbReference type="KEGG" id="euz:DVS28_a4963"/>
<dbReference type="PANTHER" id="PTHR35333:SF5">
    <property type="entry name" value="CONSERVED LIPOPROTEIN LPQF-RELATED"/>
    <property type="match status" value="1"/>
</dbReference>
<dbReference type="Gene3D" id="3.10.450.280">
    <property type="match status" value="1"/>
</dbReference>
<dbReference type="RefSeq" id="WP_114593771.1">
    <property type="nucleotide sequence ID" value="NZ_CP031165.1"/>
</dbReference>
<dbReference type="SUPFAM" id="SSF56601">
    <property type="entry name" value="beta-lactamase/transpeptidase-like"/>
    <property type="match status" value="1"/>
</dbReference>
<evidence type="ECO:0000313" key="5">
    <source>
        <dbReference type="EMBL" id="AXV09620.1"/>
    </source>
</evidence>
<dbReference type="Proteomes" id="UP000264006">
    <property type="component" value="Chromosome"/>
</dbReference>
<dbReference type="InterPro" id="IPR045155">
    <property type="entry name" value="Beta-lactam_cat"/>
</dbReference>
<keyword evidence="2" id="KW-0732">Signal</keyword>
<dbReference type="GO" id="GO:0008800">
    <property type="term" value="F:beta-lactamase activity"/>
    <property type="evidence" value="ECO:0007669"/>
    <property type="project" value="InterPro"/>
</dbReference>
<name>A0A346Y573_9ACTN</name>
<dbReference type="OrthoDB" id="108135at2"/>
<feature type="compositionally biased region" description="Low complexity" evidence="1">
    <location>
        <begin position="27"/>
        <end position="44"/>
    </location>
</feature>
<reference evidence="5 6" key="1">
    <citation type="submission" date="2018-09" db="EMBL/GenBank/DDBJ databases">
        <title>Complete genome sequence of Euzebya sp. DY32-46 isolated from seawater of Pacific Ocean.</title>
        <authorList>
            <person name="Xu L."/>
            <person name="Wu Y.-H."/>
            <person name="Xu X.-W."/>
        </authorList>
    </citation>
    <scope>NUCLEOTIDE SEQUENCE [LARGE SCALE GENOMIC DNA]</scope>
    <source>
        <strain evidence="5 6">DY32-46</strain>
    </source>
</reference>
<dbReference type="Pfam" id="PF18042">
    <property type="entry name" value="ORF_12_N"/>
    <property type="match status" value="1"/>
</dbReference>
<dbReference type="PANTHER" id="PTHR35333">
    <property type="entry name" value="BETA-LACTAMASE"/>
    <property type="match status" value="1"/>
</dbReference>
<dbReference type="GO" id="GO:0046677">
    <property type="term" value="P:response to antibiotic"/>
    <property type="evidence" value="ECO:0007669"/>
    <property type="project" value="InterPro"/>
</dbReference>
<dbReference type="Gene3D" id="3.40.710.10">
    <property type="entry name" value="DD-peptidase/beta-lactamase superfamily"/>
    <property type="match status" value="1"/>
</dbReference>
<sequence length="474" mass="49465">MSRTSLLLVIVLCLVAAACTGADDGSATETAEPTATTEPSTVPSDGSSPAPSEPAGDDAATGASPESHLAWFVSEAAQPDIDAAEYEDRFAQVFRDQVPLEQFTAILEDLSTLAPYTTGEVEVVGPQLVGQLTGSDGTGLIVTLSVDADGRMDGLLVQPGEPPELEDPPATLDEVGQRLQAIGTTTFLAADVQQAGDRVECVSLASVGGDTPAPIGSAFKLYVLGALADAVEAGTLRWDDELTITAELKSLPSGVLQQREDGSTVTVQEAAELMISISDNTATDLLIDAVGRESVEAAQAAYGHADPSLNIPFITTRELFALKTAEPALQDAFLTGDDEAQRSILADLATVPLADIPVEAFLDDPVRPDELEWFASPADLCRALALLMDRAEDAGLAPVAEILTANPGAPDEDERWARVAFKGGSEPGLITLAWLLEDADGRRFAITGSVVDPDEAFDPGEAILLMAEARSLIG</sequence>
<dbReference type="GO" id="GO:0030655">
    <property type="term" value="P:beta-lactam antibiotic catabolic process"/>
    <property type="evidence" value="ECO:0007669"/>
    <property type="project" value="InterPro"/>
</dbReference>
<gene>
    <name evidence="5" type="ORF">DVS28_a4963</name>
</gene>
<evidence type="ECO:0000259" key="3">
    <source>
        <dbReference type="Pfam" id="PF13354"/>
    </source>
</evidence>
<feature type="domain" description="Beta-lactamase class A catalytic" evidence="3">
    <location>
        <begin position="205"/>
        <end position="307"/>
    </location>
</feature>
<dbReference type="EMBL" id="CP031165">
    <property type="protein sequence ID" value="AXV09620.1"/>
    <property type="molecule type" value="Genomic_DNA"/>
</dbReference>
<dbReference type="PROSITE" id="PS51257">
    <property type="entry name" value="PROKAR_LIPOPROTEIN"/>
    <property type="match status" value="1"/>
</dbReference>
<organism evidence="5 6">
    <name type="scientific">Euzebya pacifica</name>
    <dbReference type="NCBI Taxonomy" id="1608957"/>
    <lineage>
        <taxon>Bacteria</taxon>
        <taxon>Bacillati</taxon>
        <taxon>Actinomycetota</taxon>
        <taxon>Nitriliruptoria</taxon>
        <taxon>Euzebyales</taxon>
    </lineage>
</organism>
<accession>A0A346Y573</accession>
<feature type="region of interest" description="Disordered" evidence="1">
    <location>
        <begin position="23"/>
        <end position="65"/>
    </location>
</feature>
<protein>
    <submittedName>
        <fullName evidence="5">Beta-lactamase</fullName>
    </submittedName>
</protein>
<feature type="signal peptide" evidence="2">
    <location>
        <begin position="1"/>
        <end position="22"/>
    </location>
</feature>
<feature type="chain" id="PRO_5038994780" evidence="2">
    <location>
        <begin position="23"/>
        <end position="474"/>
    </location>
</feature>
<dbReference type="InterPro" id="IPR012338">
    <property type="entry name" value="Beta-lactam/transpept-like"/>
</dbReference>
<evidence type="ECO:0000313" key="6">
    <source>
        <dbReference type="Proteomes" id="UP000264006"/>
    </source>
</evidence>
<dbReference type="InterPro" id="IPR000871">
    <property type="entry name" value="Beta-lactam_class-A"/>
</dbReference>
<dbReference type="Pfam" id="PF13354">
    <property type="entry name" value="Beta-lactamase2"/>
    <property type="match status" value="1"/>
</dbReference>
<evidence type="ECO:0000256" key="2">
    <source>
        <dbReference type="SAM" id="SignalP"/>
    </source>
</evidence>
<keyword evidence="6" id="KW-1185">Reference proteome</keyword>
<feature type="domain" description="ORF 12 gene product N-terminal" evidence="4">
    <location>
        <begin position="65"/>
        <end position="151"/>
    </location>
</feature>
<dbReference type="AlphaFoldDB" id="A0A346Y573"/>
<evidence type="ECO:0000256" key="1">
    <source>
        <dbReference type="SAM" id="MobiDB-lite"/>
    </source>
</evidence>
<dbReference type="InterPro" id="IPR040846">
    <property type="entry name" value="ORF_12_N"/>
</dbReference>
<evidence type="ECO:0000259" key="4">
    <source>
        <dbReference type="Pfam" id="PF18042"/>
    </source>
</evidence>